<evidence type="ECO:0000256" key="1">
    <source>
        <dbReference type="SAM" id="MobiDB-lite"/>
    </source>
</evidence>
<gene>
    <name evidence="2" type="ORF">AHOG_02380</name>
</gene>
<evidence type="ECO:0000313" key="3">
    <source>
        <dbReference type="Proteomes" id="UP000204221"/>
    </source>
</evidence>
<dbReference type="Proteomes" id="UP000204221">
    <property type="component" value="Chromosome"/>
</dbReference>
<dbReference type="OrthoDB" id="3402696at2"/>
<proteinExistence type="predicted"/>
<dbReference type="KEGG" id="ahg:AHOG_02380"/>
<accession>A0A221VX58</accession>
<protein>
    <submittedName>
        <fullName evidence="2">Uncharacterized protein</fullName>
    </submittedName>
</protein>
<dbReference type="RefSeq" id="WP_093939900.1">
    <property type="nucleotide sequence ID" value="NZ_CP022521.1"/>
</dbReference>
<evidence type="ECO:0000313" key="2">
    <source>
        <dbReference type="EMBL" id="ASO18140.1"/>
    </source>
</evidence>
<dbReference type="AlphaFoldDB" id="A0A221VX58"/>
<keyword evidence="3" id="KW-1185">Reference proteome</keyword>
<organism evidence="2 3">
    <name type="scientific">Actinoalloteichus hoggarensis</name>
    <dbReference type="NCBI Taxonomy" id="1470176"/>
    <lineage>
        <taxon>Bacteria</taxon>
        <taxon>Bacillati</taxon>
        <taxon>Actinomycetota</taxon>
        <taxon>Actinomycetes</taxon>
        <taxon>Pseudonocardiales</taxon>
        <taxon>Pseudonocardiaceae</taxon>
        <taxon>Actinoalloteichus</taxon>
    </lineage>
</organism>
<dbReference type="EMBL" id="CP022521">
    <property type="protein sequence ID" value="ASO18140.1"/>
    <property type="molecule type" value="Genomic_DNA"/>
</dbReference>
<reference evidence="2 3" key="1">
    <citation type="submission" date="2017-07" db="EMBL/GenBank/DDBJ databases">
        <title>Complete genome sequence of Actinoalloteichus hoggarensis DSM 45943, type strain of Actinoalloteichus hoggarensis.</title>
        <authorList>
            <person name="Ruckert C."/>
            <person name="Nouioui I."/>
            <person name="Willmese J."/>
            <person name="van Wezel G."/>
            <person name="Klenk H.-P."/>
            <person name="Kalinowski J."/>
            <person name="Zotchev S.B."/>
        </authorList>
    </citation>
    <scope>NUCLEOTIDE SEQUENCE [LARGE SCALE GENOMIC DNA]</scope>
    <source>
        <strain evidence="2 3">DSM 45943</strain>
    </source>
</reference>
<dbReference type="GO" id="GO:0009306">
    <property type="term" value="P:protein secretion"/>
    <property type="evidence" value="ECO:0007669"/>
    <property type="project" value="InterPro"/>
</dbReference>
<dbReference type="InterPro" id="IPR022536">
    <property type="entry name" value="EspC"/>
</dbReference>
<name>A0A221VX58_9PSEU</name>
<feature type="compositionally biased region" description="Polar residues" evidence="1">
    <location>
        <begin position="94"/>
        <end position="110"/>
    </location>
</feature>
<feature type="region of interest" description="Disordered" evidence="1">
    <location>
        <begin position="87"/>
        <end position="110"/>
    </location>
</feature>
<sequence length="110" mass="11665">MSDDFEVDPEELRGYTGLTDATAGHFDEIGAYARDKGADTSGFTGLFVILQPLVGAIGSLYQGCMEDASAKMRNLSAALNDTAADYESVDRSEQGTMSTLTDQTSQVAPN</sequence>
<dbReference type="Pfam" id="PF10824">
    <property type="entry name" value="T7SS_ESX_EspC"/>
    <property type="match status" value="1"/>
</dbReference>